<dbReference type="Proteomes" id="UP000486351">
    <property type="component" value="Unassembled WGS sequence"/>
</dbReference>
<accession>A0A6A4CLN0</accession>
<sequence>MAGCGPDPSEVMISVSVNVEVRSLAGIHMEKVTSLATCCGTPASAANVLTCAVRSGSSMAFSAFSSVSSGGLRELGPRGLIALLDEPCLVAMNGHHGDR</sequence>
<dbReference type="EMBL" id="QXGF01001271">
    <property type="protein sequence ID" value="KAE8931218.1"/>
    <property type="molecule type" value="Genomic_DNA"/>
</dbReference>
<name>A0A6A4CLN0_9STRA</name>
<dbReference type="Proteomes" id="UP000433483">
    <property type="component" value="Unassembled WGS sequence"/>
</dbReference>
<protein>
    <submittedName>
        <fullName evidence="3">Uncharacterized protein</fullName>
    </submittedName>
</protein>
<dbReference type="EMBL" id="QXFY01001412">
    <property type="protein sequence ID" value="KAE9318513.1"/>
    <property type="molecule type" value="Genomic_DNA"/>
</dbReference>
<dbReference type="Proteomes" id="UP000437068">
    <property type="component" value="Unassembled WGS sequence"/>
</dbReference>
<evidence type="ECO:0000313" key="5">
    <source>
        <dbReference type="Proteomes" id="UP000429523"/>
    </source>
</evidence>
<dbReference type="AlphaFoldDB" id="A0A6A4CLN0"/>
<evidence type="ECO:0000313" key="2">
    <source>
        <dbReference type="EMBL" id="KAE9190843.1"/>
    </source>
</evidence>
<keyword evidence="6" id="KW-1185">Reference proteome</keyword>
<evidence type="ECO:0000313" key="8">
    <source>
        <dbReference type="Proteomes" id="UP000486351"/>
    </source>
</evidence>
<evidence type="ECO:0000313" key="4">
    <source>
        <dbReference type="EMBL" id="KAE9318513.1"/>
    </source>
</evidence>
<dbReference type="EMBL" id="QXGB01001435">
    <property type="protein sequence ID" value="KAE9190843.1"/>
    <property type="molecule type" value="Genomic_DNA"/>
</dbReference>
<dbReference type="Proteomes" id="UP000429523">
    <property type="component" value="Unassembled WGS sequence"/>
</dbReference>
<evidence type="ECO:0000313" key="7">
    <source>
        <dbReference type="Proteomes" id="UP000437068"/>
    </source>
</evidence>
<reference evidence="5 6" key="1">
    <citation type="submission" date="2018-08" db="EMBL/GenBank/DDBJ databases">
        <title>Genomic investigation of the strawberry pathogen Phytophthora fragariae indicates pathogenicity is determined by transcriptional variation in three key races.</title>
        <authorList>
            <person name="Adams T.M."/>
            <person name="Armitage A.D."/>
            <person name="Sobczyk M.K."/>
            <person name="Bates H.J."/>
            <person name="Dunwell J.M."/>
            <person name="Nellist C.F."/>
            <person name="Harrison R.J."/>
        </authorList>
    </citation>
    <scope>NUCLEOTIDE SEQUENCE [LARGE SCALE GENOMIC DNA]</scope>
    <source>
        <strain evidence="3 7">A4</strain>
        <strain evidence="2 6">NOV-27</strain>
        <strain evidence="4 8">NOV-77</strain>
        <strain evidence="1 5">NOV-9</strain>
    </source>
</reference>
<evidence type="ECO:0000313" key="6">
    <source>
        <dbReference type="Proteomes" id="UP000433483"/>
    </source>
</evidence>
<organism evidence="3 7">
    <name type="scientific">Phytophthora fragariae</name>
    <dbReference type="NCBI Taxonomy" id="53985"/>
    <lineage>
        <taxon>Eukaryota</taxon>
        <taxon>Sar</taxon>
        <taxon>Stramenopiles</taxon>
        <taxon>Oomycota</taxon>
        <taxon>Peronosporomycetes</taxon>
        <taxon>Peronosporales</taxon>
        <taxon>Peronosporaceae</taxon>
        <taxon>Phytophthora</taxon>
    </lineage>
</organism>
<comment type="caution">
    <text evidence="3">The sequence shown here is derived from an EMBL/GenBank/DDBJ whole genome shotgun (WGS) entry which is preliminary data.</text>
</comment>
<evidence type="ECO:0000313" key="1">
    <source>
        <dbReference type="EMBL" id="KAE8931218.1"/>
    </source>
</evidence>
<dbReference type="EMBL" id="QXGE01001398">
    <property type="protein sequence ID" value="KAE9293148.1"/>
    <property type="molecule type" value="Genomic_DNA"/>
</dbReference>
<proteinExistence type="predicted"/>
<evidence type="ECO:0000313" key="3">
    <source>
        <dbReference type="EMBL" id="KAE9293148.1"/>
    </source>
</evidence>
<gene>
    <name evidence="3" type="ORF">PF001_g18393</name>
    <name evidence="2" type="ORF">PF005_g19091</name>
    <name evidence="4" type="ORF">PF008_g18491</name>
    <name evidence="1" type="ORF">PF009_g18719</name>
</gene>